<evidence type="ECO:0000259" key="8">
    <source>
        <dbReference type="Pfam" id="PF10502"/>
    </source>
</evidence>
<evidence type="ECO:0000256" key="5">
    <source>
        <dbReference type="ARBA" id="ARBA00022801"/>
    </source>
</evidence>
<evidence type="ECO:0000313" key="9">
    <source>
        <dbReference type="EMBL" id="TDQ13554.1"/>
    </source>
</evidence>
<dbReference type="PANTHER" id="PTHR43390:SF1">
    <property type="entry name" value="CHLOROPLAST PROCESSING PEPTIDASE"/>
    <property type="match status" value="1"/>
</dbReference>
<dbReference type="Pfam" id="PF10502">
    <property type="entry name" value="Peptidase_S26"/>
    <property type="match status" value="2"/>
</dbReference>
<name>A0A4R6T4L3_9BACT</name>
<reference evidence="9 10" key="1">
    <citation type="submission" date="2019-03" db="EMBL/GenBank/DDBJ databases">
        <title>Genomic Encyclopedia of Type Strains, Phase III (KMG-III): the genomes of soil and plant-associated and newly described type strains.</title>
        <authorList>
            <person name="Whitman W."/>
        </authorList>
    </citation>
    <scope>NUCLEOTIDE SEQUENCE [LARGE SCALE GENOMIC DNA]</scope>
    <source>
        <strain evidence="9 10">CECT 8446</strain>
    </source>
</reference>
<dbReference type="InterPro" id="IPR019757">
    <property type="entry name" value="Pept_S26A_signal_pept_1_Lys-AS"/>
</dbReference>
<dbReference type="RefSeq" id="WP_133558349.1">
    <property type="nucleotide sequence ID" value="NZ_SNYF01000011.1"/>
</dbReference>
<dbReference type="PRINTS" id="PR00727">
    <property type="entry name" value="LEADERPTASE"/>
</dbReference>
<dbReference type="InterPro" id="IPR019758">
    <property type="entry name" value="Pept_S26A_signal_pept_1_CS"/>
</dbReference>
<accession>A0A4R6T4L3</accession>
<dbReference type="InterPro" id="IPR000223">
    <property type="entry name" value="Pept_S26A_signal_pept_1"/>
</dbReference>
<dbReference type="GO" id="GO:0006465">
    <property type="term" value="P:signal peptide processing"/>
    <property type="evidence" value="ECO:0007669"/>
    <property type="project" value="InterPro"/>
</dbReference>
<feature type="domain" description="Peptidase S26" evidence="8">
    <location>
        <begin position="12"/>
        <end position="164"/>
    </location>
</feature>
<gene>
    <name evidence="9" type="ORF">DFQ04_3589</name>
</gene>
<comment type="subcellular location">
    <subcellularLocation>
        <location evidence="7">Membrane</location>
        <topology evidence="7">Single-pass type II membrane protein</topology>
    </subcellularLocation>
</comment>
<dbReference type="PROSITE" id="PS00760">
    <property type="entry name" value="SPASE_I_2"/>
    <property type="match status" value="1"/>
</dbReference>
<feature type="active site" evidence="6">
    <location>
        <position position="129"/>
    </location>
</feature>
<dbReference type="Gene3D" id="2.10.109.10">
    <property type="entry name" value="Umud Fragment, subunit A"/>
    <property type="match status" value="2"/>
</dbReference>
<dbReference type="PANTHER" id="PTHR43390">
    <property type="entry name" value="SIGNAL PEPTIDASE I"/>
    <property type="match status" value="1"/>
</dbReference>
<evidence type="ECO:0000256" key="2">
    <source>
        <dbReference type="ARBA" id="ARBA00009370"/>
    </source>
</evidence>
<sequence>MSKAKNKKSPAREWVDALVFAVVAASLIRWLLLEPFTIPTASMEKSLLVGDFLFVSKMHYGTRIPKTPLQVPLTHQKIWGTEIPSYSDAIQLPYYRLPGLSKIERYDVVVFNYPVEFQYPNDLKTNYIKRAVGIPGDVIEIKKGELFVNGQASPKPEEMQYSYDLISNRPLTAEFFADYGINPESFYAFANGAGYLIYATDQMVERLKSSPVVTSITKRIYTEGEREQGPELFPQGMGVVWNRDNYGPLLIPGKDQTMEMTPENVIKYAFTIEKYEGHESVEVRDGQLFIDGQKVDQYTFKQDYYFMMGDNRHDSLDSRYWGFVPEDHVVGKAWFLWLSLDKYESMFNKIRWNRFFKGIE</sequence>
<evidence type="ECO:0000313" key="10">
    <source>
        <dbReference type="Proteomes" id="UP000294535"/>
    </source>
</evidence>
<dbReference type="AlphaFoldDB" id="A0A4R6T4L3"/>
<evidence type="ECO:0000256" key="6">
    <source>
        <dbReference type="PIRSR" id="PIRSR600223-1"/>
    </source>
</evidence>
<proteinExistence type="inferred from homology"/>
<dbReference type="InterPro" id="IPR036286">
    <property type="entry name" value="LexA/Signal_pep-like_sf"/>
</dbReference>
<dbReference type="InterPro" id="IPR019533">
    <property type="entry name" value="Peptidase_S26"/>
</dbReference>
<feature type="domain" description="Peptidase S26" evidence="8">
    <location>
        <begin position="301"/>
        <end position="337"/>
    </location>
</feature>
<feature type="active site" evidence="6">
    <location>
        <position position="42"/>
    </location>
</feature>
<dbReference type="OrthoDB" id="9802919at2"/>
<comment type="similarity">
    <text evidence="2 7">Belongs to the peptidase S26 family.</text>
</comment>
<comment type="caution">
    <text evidence="9">The sequence shown here is derived from an EMBL/GenBank/DDBJ whole genome shotgun (WGS) entry which is preliminary data.</text>
</comment>
<dbReference type="CDD" id="cd06530">
    <property type="entry name" value="S26_SPase_I"/>
    <property type="match status" value="2"/>
</dbReference>
<evidence type="ECO:0000256" key="7">
    <source>
        <dbReference type="RuleBase" id="RU362042"/>
    </source>
</evidence>
<dbReference type="GO" id="GO:0009003">
    <property type="term" value="F:signal peptidase activity"/>
    <property type="evidence" value="ECO:0007669"/>
    <property type="project" value="UniProtKB-EC"/>
</dbReference>
<dbReference type="GO" id="GO:0004252">
    <property type="term" value="F:serine-type endopeptidase activity"/>
    <property type="evidence" value="ECO:0007669"/>
    <property type="project" value="InterPro"/>
</dbReference>
<keyword evidence="10" id="KW-1185">Reference proteome</keyword>
<dbReference type="Proteomes" id="UP000294535">
    <property type="component" value="Unassembled WGS sequence"/>
</dbReference>
<evidence type="ECO:0000256" key="3">
    <source>
        <dbReference type="ARBA" id="ARBA00013208"/>
    </source>
</evidence>
<dbReference type="EC" id="3.4.21.89" evidence="3 7"/>
<dbReference type="SUPFAM" id="SSF51306">
    <property type="entry name" value="LexA/Signal peptidase"/>
    <property type="match status" value="1"/>
</dbReference>
<dbReference type="EMBL" id="SNYF01000011">
    <property type="protein sequence ID" value="TDQ13554.1"/>
    <property type="molecule type" value="Genomic_DNA"/>
</dbReference>
<dbReference type="NCBIfam" id="TIGR02227">
    <property type="entry name" value="sigpep_I_bact"/>
    <property type="match status" value="2"/>
</dbReference>
<protein>
    <recommendedName>
        <fullName evidence="4 7">Signal peptidase I</fullName>
        <ecNumber evidence="3 7">3.4.21.89</ecNumber>
    </recommendedName>
</protein>
<dbReference type="GO" id="GO:0016020">
    <property type="term" value="C:membrane"/>
    <property type="evidence" value="ECO:0007669"/>
    <property type="project" value="UniProtKB-SubCell"/>
</dbReference>
<evidence type="ECO:0000256" key="4">
    <source>
        <dbReference type="ARBA" id="ARBA00019232"/>
    </source>
</evidence>
<keyword evidence="7" id="KW-0645">Protease</keyword>
<comment type="catalytic activity">
    <reaction evidence="1 7">
        <text>Cleavage of hydrophobic, N-terminal signal or leader sequences from secreted and periplasmic proteins.</text>
        <dbReference type="EC" id="3.4.21.89"/>
    </reaction>
</comment>
<dbReference type="PROSITE" id="PS00761">
    <property type="entry name" value="SPASE_I_3"/>
    <property type="match status" value="1"/>
</dbReference>
<keyword evidence="5 7" id="KW-0378">Hydrolase</keyword>
<organism evidence="9 10">
    <name type="scientific">Algoriphagus boseongensis</name>
    <dbReference type="NCBI Taxonomy" id="1442587"/>
    <lineage>
        <taxon>Bacteria</taxon>
        <taxon>Pseudomonadati</taxon>
        <taxon>Bacteroidota</taxon>
        <taxon>Cytophagia</taxon>
        <taxon>Cytophagales</taxon>
        <taxon>Cyclobacteriaceae</taxon>
        <taxon>Algoriphagus</taxon>
    </lineage>
</organism>
<evidence type="ECO:0000256" key="1">
    <source>
        <dbReference type="ARBA" id="ARBA00000677"/>
    </source>
</evidence>